<evidence type="ECO:0000313" key="2">
    <source>
        <dbReference type="Proteomes" id="UP000007394"/>
    </source>
</evidence>
<dbReference type="Gene3D" id="2.60.320.10">
    <property type="entry name" value="N-utilization substance G protein NusG, insert domain"/>
    <property type="match status" value="1"/>
</dbReference>
<dbReference type="InterPro" id="IPR038690">
    <property type="entry name" value="NusG_2_sf"/>
</dbReference>
<dbReference type="AlphaFoldDB" id="I0AG53"/>
<accession>I0AG53</accession>
<proteinExistence type="predicted"/>
<dbReference type="EMBL" id="CP003418">
    <property type="protein sequence ID" value="AFH47960.1"/>
    <property type="molecule type" value="Genomic_DNA"/>
</dbReference>
<gene>
    <name evidence="1" type="ordered locus">IALB_0248</name>
</gene>
<dbReference type="HOGENOM" id="CLU_1136847_0_0_10"/>
<dbReference type="PROSITE" id="PS51318">
    <property type="entry name" value="TAT"/>
    <property type="match status" value="1"/>
</dbReference>
<dbReference type="RefSeq" id="WP_014559119.1">
    <property type="nucleotide sequence ID" value="NC_017464.1"/>
</dbReference>
<dbReference type="Proteomes" id="UP000007394">
    <property type="component" value="Chromosome"/>
</dbReference>
<dbReference type="Pfam" id="PF07009">
    <property type="entry name" value="NusG_II"/>
    <property type="match status" value="1"/>
</dbReference>
<protein>
    <submittedName>
        <fullName evidence="1">Uncharacterized protein</fullName>
    </submittedName>
</protein>
<keyword evidence="2" id="KW-1185">Reference proteome</keyword>
<dbReference type="STRING" id="945713.IALB_0248"/>
<dbReference type="InterPro" id="IPR006311">
    <property type="entry name" value="TAT_signal"/>
</dbReference>
<dbReference type="NCBIfam" id="TIGR01409">
    <property type="entry name" value="TAT_signal_seq"/>
    <property type="match status" value="1"/>
</dbReference>
<evidence type="ECO:0000313" key="1">
    <source>
        <dbReference type="EMBL" id="AFH47960.1"/>
    </source>
</evidence>
<dbReference type="KEGG" id="ial:IALB_0248"/>
<organism evidence="1 2">
    <name type="scientific">Ignavibacterium album (strain DSM 19864 / JCM 16511 / NBRC 101810 / Mat9-16)</name>
    <dbReference type="NCBI Taxonomy" id="945713"/>
    <lineage>
        <taxon>Bacteria</taxon>
        <taxon>Pseudomonadati</taxon>
        <taxon>Ignavibacteriota</taxon>
        <taxon>Ignavibacteria</taxon>
        <taxon>Ignavibacteriales</taxon>
        <taxon>Ignavibacteriaceae</taxon>
        <taxon>Ignavibacterium</taxon>
    </lineage>
</organism>
<sequence length="244" mass="27350">MISRRNFLKLAGLGSVAIAAGYTTGKLTGNSKSENFVVHGFIPADETVFENLVSSFKNKIRSNAEPVVIADSKISEVIVKYHNQHSTDLFKNNGKIVYRLKRLNKQVDSDIIISDSANPIYSIDDLNYSFNEIRRNIRNRKADYLFTAEYKEEDLISSIFKSNKKEIVIENQKGLVDRISFDKNYKNIWIDGPLGKTGLKIENGIAQVHTSACRHGICKHSFANEVGNIIACAPNKVLIKIEAV</sequence>
<name>I0AG53_IGNAJ</name>
<dbReference type="InterPro" id="IPR019546">
    <property type="entry name" value="TAT_signal_bac_arc"/>
</dbReference>
<reference evidence="1 2" key="1">
    <citation type="journal article" date="2012" name="Front. Microbiol.">
        <title>Complete genome of Ignavibacterium album, a metabolically versatile, flagellated, facultative anaerobe from the phylum Chlorobi.</title>
        <authorList>
            <person name="Liu Z."/>
            <person name="Frigaard N.-U."/>
            <person name="Vogl K."/>
            <person name="Iino T."/>
            <person name="Ohkuma M."/>
            <person name="Overmann J."/>
            <person name="Bryant D.A."/>
        </authorList>
    </citation>
    <scope>NUCLEOTIDE SEQUENCE [LARGE SCALE GENOMIC DNA]</scope>
    <source>
        <strain evidence="2">DSM 19864 / JCM 16511 / NBRC 101810 / Mat9-16</strain>
    </source>
</reference>